<dbReference type="InterPro" id="IPR026823">
    <property type="entry name" value="cEGF"/>
</dbReference>
<feature type="chain" id="PRO_5042062724" evidence="4">
    <location>
        <begin position="24"/>
        <end position="802"/>
    </location>
</feature>
<dbReference type="EMBL" id="JARQWQ010000041">
    <property type="protein sequence ID" value="KAK2559179.1"/>
    <property type="molecule type" value="Genomic_DNA"/>
</dbReference>
<name>A0AAD9QDH4_ACRCE</name>
<dbReference type="InterPro" id="IPR009030">
    <property type="entry name" value="Growth_fac_rcpt_cys_sf"/>
</dbReference>
<dbReference type="FunFam" id="2.10.25.10:FF:000240">
    <property type="entry name" value="Vitamin K-dependent protein S"/>
    <property type="match status" value="1"/>
</dbReference>
<dbReference type="PANTHER" id="PTHR24034">
    <property type="entry name" value="EGF-LIKE DOMAIN-CONTAINING PROTEIN"/>
    <property type="match status" value="1"/>
</dbReference>
<evidence type="ECO:0000259" key="5">
    <source>
        <dbReference type="PROSITE" id="PS51034"/>
    </source>
</evidence>
<dbReference type="InterPro" id="IPR001881">
    <property type="entry name" value="EGF-like_Ca-bd_dom"/>
</dbReference>
<proteinExistence type="predicted"/>
<evidence type="ECO:0000256" key="1">
    <source>
        <dbReference type="ARBA" id="ARBA00022536"/>
    </source>
</evidence>
<keyword evidence="2" id="KW-0677">Repeat</keyword>
<dbReference type="CDD" id="cd00054">
    <property type="entry name" value="EGF_CA"/>
    <property type="match status" value="2"/>
</dbReference>
<evidence type="ECO:0000256" key="4">
    <source>
        <dbReference type="SAM" id="SignalP"/>
    </source>
</evidence>
<dbReference type="Gene3D" id="2.60.40.3210">
    <property type="entry name" value="Zona pellucida, ZP-N domain"/>
    <property type="match status" value="1"/>
</dbReference>
<evidence type="ECO:0000256" key="2">
    <source>
        <dbReference type="ARBA" id="ARBA00022737"/>
    </source>
</evidence>
<dbReference type="Pfam" id="PF23344">
    <property type="entry name" value="ZP-N"/>
    <property type="match status" value="1"/>
</dbReference>
<dbReference type="PANTHER" id="PTHR24034:SF89">
    <property type="entry name" value="COMPLEMENT COMPONENT C1Q RECEPTOR"/>
    <property type="match status" value="1"/>
</dbReference>
<dbReference type="GO" id="GO:0005509">
    <property type="term" value="F:calcium ion binding"/>
    <property type="evidence" value="ECO:0007669"/>
    <property type="project" value="InterPro"/>
</dbReference>
<dbReference type="Proteomes" id="UP001249851">
    <property type="component" value="Unassembled WGS sequence"/>
</dbReference>
<keyword evidence="4" id="KW-0732">Signal</keyword>
<evidence type="ECO:0000256" key="3">
    <source>
        <dbReference type="ARBA" id="ARBA00023157"/>
    </source>
</evidence>
<feature type="signal peptide" evidence="4">
    <location>
        <begin position="1"/>
        <end position="23"/>
    </location>
</feature>
<dbReference type="Pfam" id="PF12662">
    <property type="entry name" value="cEGF"/>
    <property type="match status" value="1"/>
</dbReference>
<dbReference type="Gene3D" id="2.10.25.10">
    <property type="entry name" value="Laminin"/>
    <property type="match status" value="2"/>
</dbReference>
<dbReference type="SMART" id="SM00181">
    <property type="entry name" value="EGF"/>
    <property type="match status" value="2"/>
</dbReference>
<dbReference type="InterPro" id="IPR055356">
    <property type="entry name" value="ZP-N"/>
</dbReference>
<dbReference type="InterPro" id="IPR001507">
    <property type="entry name" value="ZP_dom"/>
</dbReference>
<dbReference type="SMART" id="SM00179">
    <property type="entry name" value="EGF_CA"/>
    <property type="match status" value="2"/>
</dbReference>
<feature type="domain" description="ZP" evidence="5">
    <location>
        <begin position="666"/>
        <end position="802"/>
    </location>
</feature>
<keyword evidence="7" id="KW-1185">Reference proteome</keyword>
<organism evidence="6 7">
    <name type="scientific">Acropora cervicornis</name>
    <name type="common">Staghorn coral</name>
    <dbReference type="NCBI Taxonomy" id="6130"/>
    <lineage>
        <taxon>Eukaryota</taxon>
        <taxon>Metazoa</taxon>
        <taxon>Cnidaria</taxon>
        <taxon>Anthozoa</taxon>
        <taxon>Hexacorallia</taxon>
        <taxon>Scleractinia</taxon>
        <taxon>Astrocoeniina</taxon>
        <taxon>Acroporidae</taxon>
        <taxon>Acropora</taxon>
    </lineage>
</organism>
<gene>
    <name evidence="6" type="ORF">P5673_018314</name>
</gene>
<dbReference type="Pfam" id="PF14670">
    <property type="entry name" value="FXa_inhibition"/>
    <property type="match status" value="1"/>
</dbReference>
<evidence type="ECO:0000313" key="6">
    <source>
        <dbReference type="EMBL" id="KAK2559179.1"/>
    </source>
</evidence>
<dbReference type="PROSITE" id="PS51034">
    <property type="entry name" value="ZP_2"/>
    <property type="match status" value="1"/>
</dbReference>
<keyword evidence="3" id="KW-1015">Disulfide bond</keyword>
<evidence type="ECO:0000313" key="7">
    <source>
        <dbReference type="Proteomes" id="UP001249851"/>
    </source>
</evidence>
<sequence length="802" mass="89233">MTFWPATVLVSLIALYWLPFACASHFRFGSISFAPVDGYSRRLQFAFRLAFRRSYSGYNCTQSTITNHQLIGNGGSWRGACVNYYGYNSYQCNSGSIGSTGFFCTDYSSNEDWSMGENNFTYTFPSIHDEWRVSYYSCCWISLTISSGGSWLVSARVNLTRRADTGKINSSPVSRSPAIIRWQEGCPQYIRIPVEDPDGDKVRCRNATYAESSVYPHSFPHGVLDQEACKLSYNGSFSVAGTYAVAMTLEDFPAGTTDFTSVTPFSSVGLQFLVIISRNYGACDDIPQFTGSTPKDGECTELQIGSAYQSVIEVRVSVPSKRIVEIVTSSPIGMQMTSLQYYGGIYFRNVTWYPSYSQVGQQSFCFKAVDSSNLESEYRCITILVGQSNTPRVIIGSRTPTNPISQPGPVSVWFSIQFDRVIKKPSSSSYIRLVLLNSSQTVYKVDTLSVYAAISRDQITLFFAIPNVAISMSGTYAILIDRGAVVGQGCSYDGPPTPGITSTSYWQFNPKGLCRYGFSLAPPWFSYCEDINECGSNSSSAVVPMPTSASMSMSLSTGISSSSVASYPFPSYYQPPYPWDFRLQIQSNCDQSCTNTYGGFTCSCVNGFRLASDGKTCLDIDECLIANGGCSHYCYNIPGAFYCGCPEGTTMARNNLTCYEAGVDVTCGEANMNVSLDKKTFPYFTVNNLRLRYYSCRASENSTHLLIGTPLNWCGTQVNETQDSLIFWNEIQVDAVVTDFVVTRTHKVNLKFYCTYPRRKYLSISFEPQQVFFGMKRDMEILHFEWISTKVVRTYHPTPSTQ</sequence>
<keyword evidence="1" id="KW-0245">EGF-like domain</keyword>
<dbReference type="InterPro" id="IPR050751">
    <property type="entry name" value="ECM_structural_protein"/>
</dbReference>
<dbReference type="InterPro" id="IPR000742">
    <property type="entry name" value="EGF"/>
</dbReference>
<dbReference type="AlphaFoldDB" id="A0AAD9QDH4"/>
<protein>
    <submittedName>
        <fullName evidence="6">Oncoprotein-induced transcript 3 protein</fullName>
    </submittedName>
</protein>
<dbReference type="PROSITE" id="PS01187">
    <property type="entry name" value="EGF_CA"/>
    <property type="match status" value="1"/>
</dbReference>
<reference evidence="6" key="2">
    <citation type="journal article" date="2023" name="Science">
        <title>Genomic signatures of disease resistance in endangered staghorn corals.</title>
        <authorList>
            <person name="Vollmer S.V."/>
            <person name="Selwyn J.D."/>
            <person name="Despard B.A."/>
            <person name="Roesel C.L."/>
        </authorList>
    </citation>
    <scope>NUCLEOTIDE SEQUENCE</scope>
    <source>
        <strain evidence="6">K2</strain>
    </source>
</reference>
<dbReference type="InterPro" id="IPR018097">
    <property type="entry name" value="EGF_Ca-bd_CS"/>
</dbReference>
<dbReference type="SUPFAM" id="SSF57184">
    <property type="entry name" value="Growth factor receptor domain"/>
    <property type="match status" value="1"/>
</dbReference>
<accession>A0AAD9QDH4</accession>
<comment type="caution">
    <text evidence="6">The sequence shown here is derived from an EMBL/GenBank/DDBJ whole genome shotgun (WGS) entry which is preliminary data.</text>
</comment>
<reference evidence="6" key="1">
    <citation type="journal article" date="2023" name="G3 (Bethesda)">
        <title>Whole genome assembly and annotation of the endangered Caribbean coral Acropora cervicornis.</title>
        <authorList>
            <person name="Selwyn J.D."/>
            <person name="Vollmer S.V."/>
        </authorList>
    </citation>
    <scope>NUCLEOTIDE SEQUENCE</scope>
    <source>
        <strain evidence="6">K2</strain>
    </source>
</reference>